<protein>
    <submittedName>
        <fullName evidence="2">HNH endonuclease</fullName>
    </submittedName>
</protein>
<comment type="caution">
    <text evidence="2">The sequence shown here is derived from an EMBL/GenBank/DDBJ whole genome shotgun (WGS) entry which is preliminary data.</text>
</comment>
<evidence type="ECO:0000313" key="3">
    <source>
        <dbReference type="Proteomes" id="UP000295633"/>
    </source>
</evidence>
<evidence type="ECO:0000259" key="1">
    <source>
        <dbReference type="SMART" id="SM00507"/>
    </source>
</evidence>
<dbReference type="Pfam" id="PF01844">
    <property type="entry name" value="HNH"/>
    <property type="match status" value="1"/>
</dbReference>
<feature type="domain" description="HNH nuclease" evidence="1">
    <location>
        <begin position="13"/>
        <end position="62"/>
    </location>
</feature>
<accession>A0A4R5YJX8</accession>
<gene>
    <name evidence="2" type="ORF">E2R54_10295</name>
</gene>
<evidence type="ECO:0000313" key="2">
    <source>
        <dbReference type="EMBL" id="TDL43594.1"/>
    </source>
</evidence>
<name>A0A4R5YJX8_9MICO</name>
<dbReference type="EMBL" id="SMZX01000002">
    <property type="protein sequence ID" value="TDL43594.1"/>
    <property type="molecule type" value="Genomic_DNA"/>
</dbReference>
<reference evidence="2 3" key="1">
    <citation type="submission" date="2019-03" db="EMBL/GenBank/DDBJ databases">
        <title>Genome Sequencing and Assembly of Various Microbes Isolated from Partially Reclaimed Soil and Acid Mine Drainage (AMD) Site.</title>
        <authorList>
            <person name="Steinbock B."/>
            <person name="Bechtold R."/>
            <person name="Sevigny J.L."/>
            <person name="Thomas D."/>
            <person name="Cuthill L.R."/>
            <person name="Aveiro Johannsen E.J."/>
            <person name="Thomas K."/>
            <person name="Ghosh A."/>
        </authorList>
    </citation>
    <scope>NUCLEOTIDE SEQUENCE [LARGE SCALE GENOMIC DNA]</scope>
    <source>
        <strain evidence="2 3">F-B2</strain>
    </source>
</reference>
<keyword evidence="2" id="KW-0255">Endonuclease</keyword>
<organism evidence="2 3">
    <name type="scientific">Microbacterium oleivorans</name>
    <dbReference type="NCBI Taxonomy" id="273677"/>
    <lineage>
        <taxon>Bacteria</taxon>
        <taxon>Bacillati</taxon>
        <taxon>Actinomycetota</taxon>
        <taxon>Actinomycetes</taxon>
        <taxon>Micrococcales</taxon>
        <taxon>Microbacteriaceae</taxon>
        <taxon>Microbacterium</taxon>
    </lineage>
</organism>
<dbReference type="GO" id="GO:0004519">
    <property type="term" value="F:endonuclease activity"/>
    <property type="evidence" value="ECO:0007669"/>
    <property type="project" value="UniProtKB-KW"/>
</dbReference>
<dbReference type="CDD" id="cd00085">
    <property type="entry name" value="HNHc"/>
    <property type="match status" value="1"/>
</dbReference>
<dbReference type="Proteomes" id="UP000295633">
    <property type="component" value="Unassembled WGS sequence"/>
</dbReference>
<dbReference type="AlphaFoldDB" id="A0A4R5YJX8"/>
<dbReference type="InterPro" id="IPR052892">
    <property type="entry name" value="NA-targeting_endonuclease"/>
</dbReference>
<proteinExistence type="predicted"/>
<keyword evidence="2" id="KW-0378">Hydrolase</keyword>
<dbReference type="GO" id="GO:0003676">
    <property type="term" value="F:nucleic acid binding"/>
    <property type="evidence" value="ECO:0007669"/>
    <property type="project" value="InterPro"/>
</dbReference>
<dbReference type="InterPro" id="IPR003615">
    <property type="entry name" value="HNH_nuc"/>
</dbReference>
<sequence length="86" mass="9690">MSVHSSRGAKWQSLRQSVLERDDFTCVYCGEVATTADHVLPKSRGGEDRLDNLVASCQPCNARKSDRLLTRSTWLNPRHFPSGSLW</sequence>
<dbReference type="RefSeq" id="WP_133399667.1">
    <property type="nucleotide sequence ID" value="NZ_SMZX01000002.1"/>
</dbReference>
<dbReference type="PANTHER" id="PTHR33877">
    <property type="entry name" value="SLL1193 PROTEIN"/>
    <property type="match status" value="1"/>
</dbReference>
<dbReference type="InterPro" id="IPR002711">
    <property type="entry name" value="HNH"/>
</dbReference>
<dbReference type="SMART" id="SM00507">
    <property type="entry name" value="HNHc"/>
    <property type="match status" value="1"/>
</dbReference>
<dbReference type="Gene3D" id="1.10.30.50">
    <property type="match status" value="1"/>
</dbReference>
<keyword evidence="2" id="KW-0540">Nuclease</keyword>
<dbReference type="PANTHER" id="PTHR33877:SF2">
    <property type="entry name" value="OS07G0170200 PROTEIN"/>
    <property type="match status" value="1"/>
</dbReference>
<dbReference type="GO" id="GO:0008270">
    <property type="term" value="F:zinc ion binding"/>
    <property type="evidence" value="ECO:0007669"/>
    <property type="project" value="InterPro"/>
</dbReference>